<dbReference type="PROSITE" id="PS00715">
    <property type="entry name" value="SIGMA70_1"/>
    <property type="match status" value="1"/>
</dbReference>
<dbReference type="InterPro" id="IPR007627">
    <property type="entry name" value="RNA_pol_sigma70_r2"/>
</dbReference>
<dbReference type="RefSeq" id="WP_255225489.1">
    <property type="nucleotide sequence ID" value="NZ_JAJEKE010000001.1"/>
</dbReference>
<dbReference type="SUPFAM" id="SSF88946">
    <property type="entry name" value="Sigma2 domain of RNA polymerase sigma factors"/>
    <property type="match status" value="1"/>
</dbReference>
<organism evidence="8 9">
    <name type="scientific">Lutispora saccharofermentans</name>
    <dbReference type="NCBI Taxonomy" id="3024236"/>
    <lineage>
        <taxon>Bacteria</taxon>
        <taxon>Bacillati</taxon>
        <taxon>Bacillota</taxon>
        <taxon>Clostridia</taxon>
        <taxon>Lutisporales</taxon>
        <taxon>Lutisporaceae</taxon>
        <taxon>Lutispora</taxon>
    </lineage>
</organism>
<dbReference type="Pfam" id="PF04542">
    <property type="entry name" value="Sigma70_r2"/>
    <property type="match status" value="1"/>
</dbReference>
<evidence type="ECO:0000256" key="3">
    <source>
        <dbReference type="ARBA" id="ARBA00023125"/>
    </source>
</evidence>
<dbReference type="PIRSF" id="PIRSF000770">
    <property type="entry name" value="RNA_pol_sigma-SigE/K"/>
    <property type="match status" value="1"/>
</dbReference>
<evidence type="ECO:0000256" key="1">
    <source>
        <dbReference type="ARBA" id="ARBA00023015"/>
    </source>
</evidence>
<gene>
    <name evidence="8" type="ORF">LJD61_00210</name>
</gene>
<accession>A0ABT1NCS8</accession>
<evidence type="ECO:0000256" key="4">
    <source>
        <dbReference type="ARBA" id="ARBA00023163"/>
    </source>
</evidence>
<dbReference type="InterPro" id="IPR013324">
    <property type="entry name" value="RNA_pol_sigma_r3/r4-like"/>
</dbReference>
<keyword evidence="9" id="KW-1185">Reference proteome</keyword>
<dbReference type="InterPro" id="IPR014284">
    <property type="entry name" value="RNA_pol_sigma-70_dom"/>
</dbReference>
<evidence type="ECO:0000259" key="7">
    <source>
        <dbReference type="PROSITE" id="PS00716"/>
    </source>
</evidence>
<keyword evidence="1 5" id="KW-0805">Transcription regulation</keyword>
<keyword evidence="3 5" id="KW-0238">DNA-binding</keyword>
<protein>
    <recommendedName>
        <fullName evidence="5">RNA polymerase sigma factor</fullName>
    </recommendedName>
</protein>
<dbReference type="PRINTS" id="PR00046">
    <property type="entry name" value="SIGMA70FCT"/>
</dbReference>
<dbReference type="SUPFAM" id="SSF88659">
    <property type="entry name" value="Sigma3 and sigma4 domains of RNA polymerase sigma factors"/>
    <property type="match status" value="2"/>
</dbReference>
<comment type="caution">
    <text evidence="8">The sequence shown here is derived from an EMBL/GenBank/DDBJ whole genome shotgun (WGS) entry which is preliminary data.</text>
</comment>
<dbReference type="Proteomes" id="UP001651880">
    <property type="component" value="Unassembled WGS sequence"/>
</dbReference>
<sequence length="248" mass="28921">MEINVLWEKYSKNKDQAVREELILHYVYLVKYIAGRLYTSYNNAVEYDDLVSYGMFGLIDAIDKFELSRGVKFDTYAHLRIRGAIIDYLREIDWIPRSVRQKAKELEKAYSEVEVEKGSNATDKDIAQKLGISEAELQKRMQSLASYSVVSLDEYLDQYREEFADADNDNGSNPTDRLEAEEFRKSLAGIINALPEKEKKIITLYYFEELTYKEIGRILQISESRVSQLHTKAIFKLKVKLESYFSQI</sequence>
<name>A0ABT1NCS8_9FIRM</name>
<dbReference type="PANTHER" id="PTHR30385:SF7">
    <property type="entry name" value="RNA POLYMERASE SIGMA FACTOR FLIA"/>
    <property type="match status" value="1"/>
</dbReference>
<dbReference type="Gene3D" id="1.20.140.160">
    <property type="match status" value="1"/>
</dbReference>
<evidence type="ECO:0000259" key="6">
    <source>
        <dbReference type="PROSITE" id="PS00715"/>
    </source>
</evidence>
<dbReference type="InterPro" id="IPR000943">
    <property type="entry name" value="RNA_pol_sigma70"/>
</dbReference>
<dbReference type="Pfam" id="PF04545">
    <property type="entry name" value="Sigma70_r4"/>
    <property type="match status" value="1"/>
</dbReference>
<dbReference type="PROSITE" id="PS00716">
    <property type="entry name" value="SIGMA70_2"/>
    <property type="match status" value="1"/>
</dbReference>
<proteinExistence type="inferred from homology"/>
<evidence type="ECO:0000313" key="9">
    <source>
        <dbReference type="Proteomes" id="UP001651880"/>
    </source>
</evidence>
<evidence type="ECO:0000313" key="8">
    <source>
        <dbReference type="EMBL" id="MCQ1527973.1"/>
    </source>
</evidence>
<dbReference type="InterPro" id="IPR013325">
    <property type="entry name" value="RNA_pol_sigma_r2"/>
</dbReference>
<dbReference type="NCBIfam" id="NF005413">
    <property type="entry name" value="PRK06986.1"/>
    <property type="match status" value="1"/>
</dbReference>
<dbReference type="Gene3D" id="1.10.1740.10">
    <property type="match status" value="1"/>
</dbReference>
<comment type="function">
    <text evidence="5">Sigma factors are initiation factors that promote the attachment of RNA polymerase to specific initiation sites and are then released.</text>
</comment>
<comment type="similarity">
    <text evidence="5">Belongs to the sigma-70 factor family.</text>
</comment>
<feature type="domain" description="RNA polymerase sigma-70" evidence="7">
    <location>
        <begin position="211"/>
        <end position="237"/>
    </location>
</feature>
<dbReference type="EMBL" id="JAJEKE010000001">
    <property type="protein sequence ID" value="MCQ1527973.1"/>
    <property type="molecule type" value="Genomic_DNA"/>
</dbReference>
<dbReference type="CDD" id="cd06171">
    <property type="entry name" value="Sigma70_r4"/>
    <property type="match status" value="1"/>
</dbReference>
<evidence type="ECO:0000256" key="5">
    <source>
        <dbReference type="RuleBase" id="RU362124"/>
    </source>
</evidence>
<dbReference type="InterPro" id="IPR007630">
    <property type="entry name" value="RNA_pol_sigma70_r4"/>
</dbReference>
<dbReference type="InterPro" id="IPR012845">
    <property type="entry name" value="RNA_pol_sigma_FliA_WhiG"/>
</dbReference>
<reference evidence="8 9" key="1">
    <citation type="submission" date="2021-10" db="EMBL/GenBank/DDBJ databases">
        <title>Lutispora strain m25 sp. nov., a thermophilic, non-spore-forming bacterium isolated from a lab-scale methanogenic bioreactor digesting anaerobic sludge.</title>
        <authorList>
            <person name="El Houari A."/>
            <person name="Mcdonald J."/>
        </authorList>
    </citation>
    <scope>NUCLEOTIDE SEQUENCE [LARGE SCALE GENOMIC DNA]</scope>
    <source>
        <strain evidence="9">m25</strain>
    </source>
</reference>
<dbReference type="PANTHER" id="PTHR30385">
    <property type="entry name" value="SIGMA FACTOR F FLAGELLAR"/>
    <property type="match status" value="1"/>
</dbReference>
<evidence type="ECO:0000256" key="2">
    <source>
        <dbReference type="ARBA" id="ARBA00023082"/>
    </source>
</evidence>
<dbReference type="NCBIfam" id="TIGR02479">
    <property type="entry name" value="FliA_WhiG"/>
    <property type="match status" value="1"/>
</dbReference>
<keyword evidence="2 5" id="KW-0731">Sigma factor</keyword>
<feature type="domain" description="RNA polymerase sigma-70" evidence="6">
    <location>
        <begin position="49"/>
        <end position="62"/>
    </location>
</feature>
<dbReference type="NCBIfam" id="TIGR02937">
    <property type="entry name" value="sigma70-ECF"/>
    <property type="match status" value="1"/>
</dbReference>
<keyword evidence="4 5" id="KW-0804">Transcription</keyword>